<dbReference type="SUPFAM" id="SSF53448">
    <property type="entry name" value="Nucleotide-diphospho-sugar transferases"/>
    <property type="match status" value="1"/>
</dbReference>
<dbReference type="NCBIfam" id="NF003962">
    <property type="entry name" value="PRK05454.2-5"/>
    <property type="match status" value="1"/>
</dbReference>
<feature type="transmembrane region" description="Helical" evidence="12">
    <location>
        <begin position="460"/>
        <end position="483"/>
    </location>
</feature>
<accession>A0A7W5DYN2</accession>
<evidence type="ECO:0000256" key="3">
    <source>
        <dbReference type="ARBA" id="ARBA00009337"/>
    </source>
</evidence>
<reference evidence="14 15" key="1">
    <citation type="submission" date="2020-08" db="EMBL/GenBank/DDBJ databases">
        <title>Genomic Encyclopedia of Type Strains, Phase III (KMG-III): the genomes of soil and plant-associated and newly described type strains.</title>
        <authorList>
            <person name="Whitman W."/>
        </authorList>
    </citation>
    <scope>NUCLEOTIDE SEQUENCE [LARGE SCALE GENOMIC DNA]</scope>
    <source>
        <strain evidence="14 15">CECT 8075</strain>
    </source>
</reference>
<evidence type="ECO:0000256" key="8">
    <source>
        <dbReference type="ARBA" id="ARBA00022679"/>
    </source>
</evidence>
<evidence type="ECO:0000256" key="2">
    <source>
        <dbReference type="ARBA" id="ARBA00005001"/>
    </source>
</evidence>
<dbReference type="Proteomes" id="UP000536179">
    <property type="component" value="Unassembled WGS sequence"/>
</dbReference>
<evidence type="ECO:0000256" key="1">
    <source>
        <dbReference type="ARBA" id="ARBA00004429"/>
    </source>
</evidence>
<dbReference type="GO" id="GO:0016758">
    <property type="term" value="F:hexosyltransferase activity"/>
    <property type="evidence" value="ECO:0007669"/>
    <property type="project" value="TreeGrafter"/>
</dbReference>
<dbReference type="AlphaFoldDB" id="A0A7W5DYN2"/>
<dbReference type="CDD" id="cd04191">
    <property type="entry name" value="Glucan_BSP_MdoH"/>
    <property type="match status" value="1"/>
</dbReference>
<evidence type="ECO:0000256" key="4">
    <source>
        <dbReference type="ARBA" id="ARBA00020585"/>
    </source>
</evidence>
<keyword evidence="10 12" id="KW-1133">Transmembrane helix</keyword>
<dbReference type="InterPro" id="IPR050321">
    <property type="entry name" value="Glycosyltr_2/OpgH_subfam"/>
</dbReference>
<feature type="transmembrane region" description="Helical" evidence="12">
    <location>
        <begin position="22"/>
        <end position="43"/>
    </location>
</feature>
<keyword evidence="15" id="KW-1185">Reference proteome</keyword>
<organism evidence="14 15">
    <name type="scientific">Aporhodopirellula rubra</name>
    <dbReference type="NCBI Taxonomy" id="980271"/>
    <lineage>
        <taxon>Bacteria</taxon>
        <taxon>Pseudomonadati</taxon>
        <taxon>Planctomycetota</taxon>
        <taxon>Planctomycetia</taxon>
        <taxon>Pirellulales</taxon>
        <taxon>Pirellulaceae</taxon>
        <taxon>Aporhodopirellula</taxon>
    </lineage>
</organism>
<dbReference type="PANTHER" id="PTHR43867:SF5">
    <property type="entry name" value="GLUCANS BIOSYNTHESIS GLUCOSYLTRANSFERASE H"/>
    <property type="match status" value="1"/>
</dbReference>
<evidence type="ECO:0000256" key="10">
    <source>
        <dbReference type="ARBA" id="ARBA00022989"/>
    </source>
</evidence>
<dbReference type="RefSeq" id="WP_184305103.1">
    <property type="nucleotide sequence ID" value="NZ_JACHXU010000007.1"/>
</dbReference>
<keyword evidence="5" id="KW-1003">Cell membrane</keyword>
<dbReference type="PANTHER" id="PTHR43867">
    <property type="entry name" value="CELLULOSE SYNTHASE CATALYTIC SUBUNIT A [UDP-FORMING]"/>
    <property type="match status" value="1"/>
</dbReference>
<gene>
    <name evidence="14" type="ORF">FHS27_002456</name>
</gene>
<feature type="transmembrane region" description="Helical" evidence="12">
    <location>
        <begin position="55"/>
        <end position="77"/>
    </location>
</feature>
<evidence type="ECO:0000313" key="14">
    <source>
        <dbReference type="EMBL" id="MBB3206644.1"/>
    </source>
</evidence>
<dbReference type="EMBL" id="JACHXU010000007">
    <property type="protein sequence ID" value="MBB3206644.1"/>
    <property type="molecule type" value="Genomic_DNA"/>
</dbReference>
<feature type="domain" description="Glycosyltransferase 2-like" evidence="13">
    <location>
        <begin position="210"/>
        <end position="404"/>
    </location>
</feature>
<evidence type="ECO:0000256" key="12">
    <source>
        <dbReference type="SAM" id="Phobius"/>
    </source>
</evidence>
<dbReference type="GO" id="GO:0005886">
    <property type="term" value="C:plasma membrane"/>
    <property type="evidence" value="ECO:0007669"/>
    <property type="project" value="UniProtKB-SubCell"/>
</dbReference>
<keyword evidence="11 12" id="KW-0472">Membrane</keyword>
<evidence type="ECO:0000256" key="9">
    <source>
        <dbReference type="ARBA" id="ARBA00022692"/>
    </source>
</evidence>
<dbReference type="InterPro" id="IPR001173">
    <property type="entry name" value="Glyco_trans_2-like"/>
</dbReference>
<feature type="transmembrane region" description="Helical" evidence="12">
    <location>
        <begin position="385"/>
        <end position="407"/>
    </location>
</feature>
<comment type="subcellular location">
    <subcellularLocation>
        <location evidence="1">Cell inner membrane</location>
        <topology evidence="1">Multi-pass membrane protein</topology>
    </subcellularLocation>
</comment>
<dbReference type="Gene3D" id="3.90.550.10">
    <property type="entry name" value="Spore Coat Polysaccharide Biosynthesis Protein SpsA, Chain A"/>
    <property type="match status" value="1"/>
</dbReference>
<comment type="similarity">
    <text evidence="3">Belongs to the glycosyltransferase 2 family. OpgH subfamily.</text>
</comment>
<keyword evidence="7 14" id="KW-0328">Glycosyltransferase</keyword>
<feature type="transmembrane region" description="Helical" evidence="12">
    <location>
        <begin position="539"/>
        <end position="561"/>
    </location>
</feature>
<evidence type="ECO:0000256" key="11">
    <source>
        <dbReference type="ARBA" id="ARBA00023136"/>
    </source>
</evidence>
<evidence type="ECO:0000256" key="6">
    <source>
        <dbReference type="ARBA" id="ARBA00022519"/>
    </source>
</evidence>
<evidence type="ECO:0000256" key="5">
    <source>
        <dbReference type="ARBA" id="ARBA00022475"/>
    </source>
</evidence>
<keyword evidence="8 14" id="KW-0808">Transferase</keyword>
<proteinExistence type="inferred from homology"/>
<keyword evidence="6" id="KW-0997">Cell inner membrane</keyword>
<dbReference type="Pfam" id="PF13632">
    <property type="entry name" value="Glyco_trans_2_3"/>
    <property type="match status" value="1"/>
</dbReference>
<sequence>MAAIEPVVHESSPNITFVRTRVLAASLLIWLIGCVTFYVIMIADNSIRFFEALSMLLFCVLFGWIAFSFSLAMEGFWGTLRSRRVSPPTLEKLPEASSHRTAILMPIYNESPTRVFAAIAAMREQLLETPRIGKYDFFVLSDSTDSDIWLEEEWCWSELVDRLGDVNGDADPSSDQIGIYYRHRSENTARKAGNVADFCEHWGVQYRYMIVLDADSLISASTIDEMVRRMDGDNALGILQVPPVPVGRQSLFARLQQFAAAVYGPMFAEGFDRFAGDRGNYWGHNAIIRTSAFMRHCSLPILNGLPPLGGEILSHDFVEAALMVRAGWKVKLANDLGGSYEECPTTLLDFVKRDHRWCQGNLQHWQVMLAERIHPISRMHFLSGILSYVAAPLWLLFLTTTVVAAIINAQSSDGSIAVDTRSMCVALFVGSMGLLLLPKALSVATLCLNGEKRRRLGGVLPIVISAAFETVLSTILAPLIAVYHARCVLSVLTGHNVKWNAQQRSETGVSWSEATAQMWPLTLLGLATTVGLGLVEPGWLIWFSPLLIGWTLSIPIAVVMGSRLVGRKLAKAGLLRISSERLPEPILSRHQYWICEIKAMRSEREHESLFEKLFHDPKFRDQHIEILRAAANDRRVPADAPEWGERCKSNVSAEEIEKPARRRLLCDDEWVEKIGAGSPTQ</sequence>
<evidence type="ECO:0000256" key="7">
    <source>
        <dbReference type="ARBA" id="ARBA00022676"/>
    </source>
</evidence>
<name>A0A7W5DYN2_9BACT</name>
<protein>
    <recommendedName>
        <fullName evidence="4">Glucans biosynthesis glucosyltransferase H</fullName>
    </recommendedName>
</protein>
<comment type="pathway">
    <text evidence="2">Glycan metabolism; osmoregulated periplasmic glucan (OPG) biosynthesis.</text>
</comment>
<keyword evidence="9 12" id="KW-0812">Transmembrane</keyword>
<dbReference type="NCBIfam" id="NF003958">
    <property type="entry name" value="PRK05454.2-1"/>
    <property type="match status" value="1"/>
</dbReference>
<dbReference type="InterPro" id="IPR029044">
    <property type="entry name" value="Nucleotide-diphossugar_trans"/>
</dbReference>
<comment type="caution">
    <text evidence="14">The sequence shown here is derived from an EMBL/GenBank/DDBJ whole genome shotgun (WGS) entry which is preliminary data.</text>
</comment>
<evidence type="ECO:0000259" key="13">
    <source>
        <dbReference type="Pfam" id="PF13632"/>
    </source>
</evidence>
<evidence type="ECO:0000313" key="15">
    <source>
        <dbReference type="Proteomes" id="UP000536179"/>
    </source>
</evidence>
<feature type="transmembrane region" description="Helical" evidence="12">
    <location>
        <begin position="427"/>
        <end position="448"/>
    </location>
</feature>